<dbReference type="SUPFAM" id="SSF55464">
    <property type="entry name" value="Origin of replication-binding domain, RBD-like"/>
    <property type="match status" value="1"/>
</dbReference>
<dbReference type="Pfam" id="PF08751">
    <property type="entry name" value="TrwC"/>
    <property type="match status" value="1"/>
</dbReference>
<feature type="region of interest" description="Disordered" evidence="1">
    <location>
        <begin position="1153"/>
        <end position="1198"/>
    </location>
</feature>
<dbReference type="InterPro" id="IPR014059">
    <property type="entry name" value="TraI/TrwC_relax"/>
</dbReference>
<evidence type="ECO:0000313" key="3">
    <source>
        <dbReference type="EMBL" id="MBB5319471.1"/>
    </source>
</evidence>
<comment type="caution">
    <text evidence="3">The sequence shown here is derived from an EMBL/GenBank/DDBJ whole genome shotgun (WGS) entry which is preliminary data.</text>
</comment>
<keyword evidence="4" id="KW-1185">Reference proteome</keyword>
<dbReference type="InterPro" id="IPR027417">
    <property type="entry name" value="P-loop_NTPase"/>
</dbReference>
<organism evidence="3 4">
    <name type="scientific">Tunturiibacter empetritectus</name>
    <dbReference type="NCBI Taxonomy" id="3069691"/>
    <lineage>
        <taxon>Bacteria</taxon>
        <taxon>Pseudomonadati</taxon>
        <taxon>Acidobacteriota</taxon>
        <taxon>Terriglobia</taxon>
        <taxon>Terriglobales</taxon>
        <taxon>Acidobacteriaceae</taxon>
        <taxon>Tunturiibacter</taxon>
    </lineage>
</organism>
<evidence type="ECO:0000313" key="4">
    <source>
        <dbReference type="Proteomes" id="UP000568106"/>
    </source>
</evidence>
<dbReference type="NCBIfam" id="TIGR02686">
    <property type="entry name" value="relax_trwC"/>
    <property type="match status" value="1"/>
</dbReference>
<feature type="compositionally biased region" description="Basic and acidic residues" evidence="1">
    <location>
        <begin position="1188"/>
        <end position="1198"/>
    </location>
</feature>
<feature type="domain" description="TrwC relaxase" evidence="2">
    <location>
        <begin position="11"/>
        <end position="300"/>
    </location>
</feature>
<dbReference type="Proteomes" id="UP000568106">
    <property type="component" value="Unassembled WGS sequence"/>
</dbReference>
<feature type="compositionally biased region" description="Polar residues" evidence="1">
    <location>
        <begin position="1153"/>
        <end position="1163"/>
    </location>
</feature>
<dbReference type="Gene3D" id="3.40.50.300">
    <property type="entry name" value="P-loop containing nucleotide triphosphate hydrolases"/>
    <property type="match status" value="2"/>
</dbReference>
<dbReference type="NCBIfam" id="NF041492">
    <property type="entry name" value="MobF"/>
    <property type="match status" value="1"/>
</dbReference>
<name>A0A7W8ILS1_9BACT</name>
<evidence type="ECO:0000256" key="1">
    <source>
        <dbReference type="SAM" id="MobiDB-lite"/>
    </source>
</evidence>
<accession>A0A7W8ILS1</accession>
<proteinExistence type="predicted"/>
<sequence length="1198" mass="131347">MLSISKALNSSQAQNYHKLEFTSETQNYYKQDGAVQGEWQGRLAEKMGLSGAVSAEDFARLSEGRHPQTEEQMVKHRAAQEYTNANGTTTNAVEHRAGWDATFSAPKSVSLTALVGGDERVREAHRAAVATALTELERYTQARIGGNNPAETTGKFIAAKFEHDTARPVDGYAAPQLHTHAVIFNVTERADGSTRALQERGMFESQNYATAVYQSALTYKLRNLGYEIEAGKSGAPEIKGYSQEYLEASSPRSQQIKEHLEKTGYSGAEAAQIAAHATRDSKQILSPEEVLAAHREMATAFGNQPATVVAEARARAQVQDRGPDEMLKAKEALTYARNSNFEREAVNDERILFRDALRRGMGETTFAHVRAEFDARRTRGDFRLVESDKHATGRSFTTPETIANERANVAHVMRGQDTVEPMMSRERATAQATSRSFLNTAQRGAIEDVLTSSDRIHGLQGLAGTGKTTVLSSIREGAEHGGYVVEGFAPTSRAAAQLRESGISATTLQSFLTRGGEGKGTPDPDSKHLYMLDESSLASTKQMRAFLDKIGPQDRVLVIGDTRQHQGVDAGRPFEQMQDAGMRTSRLDQIMRQRDPELLKAVQHLAKGETVEGVRMLGEQGRITELANPKERIEAIAKDYAGQPENTIIVSPDNRSRQLINQAVRVELQASGALANDSHEFRTLTHRSDMTGADREWAARYKAGDVLKYTTGSKTQGIERDSSATVLSTNARDNTITVERADGQSVTYDPRRLRGVNAYQEAPREFATGDRIQFTAKDKDLGVSNRDLGTITKLEPGQITVRLDGKDERTVSFDPGKMQHFDHGYAVTSHVSQGLTEGRVIANIDTESSRSLINTRLAYVAVSRASDDARIYTNNAETLGARLATDISKTAAVDFRQPGPDTQRHASEPTINQYADPNHRIAAVASAYAERPNSTVIIAPDRAERQELNQLIRADLQAQGRVAPDSKSFTVHIEQTLNNPRLAEQYTPGDRIQYRLGSLSLGGIAKDSVAIVVATDSKTNQLTVQTSSGDEVTYRPHLAKDMTAQSTVYREEQREIASGDRIQINESYPKQGIRKGDLGTVTAISDTNDLDIRLDKGKSVQLNKEQAHHIEHGYAVQNLKAGTPERVLITQETLEGQGDPASLSRNAREVSLYTSDGSGSNQALKAPIALPEQQQSEAPANVVAPEPMHVEHRRSIGR</sequence>
<dbReference type="SUPFAM" id="SSF52540">
    <property type="entry name" value="P-loop containing nucleoside triphosphate hydrolases"/>
    <property type="match status" value="3"/>
</dbReference>
<evidence type="ECO:0000259" key="2">
    <source>
        <dbReference type="Pfam" id="PF08751"/>
    </source>
</evidence>
<dbReference type="CDD" id="cd18809">
    <property type="entry name" value="SF1_C_RecD"/>
    <property type="match status" value="1"/>
</dbReference>
<dbReference type="EMBL" id="JACHDY010000009">
    <property type="protein sequence ID" value="MBB5319471.1"/>
    <property type="molecule type" value="Genomic_DNA"/>
</dbReference>
<dbReference type="AlphaFoldDB" id="A0A7W8ILS1"/>
<protein>
    <submittedName>
        <fullName evidence="3">Conjugative relaxase-like TrwC/TraI family protein</fullName>
    </submittedName>
</protein>
<gene>
    <name evidence="3" type="ORF">HDF09_004180</name>
</gene>
<dbReference type="Gene3D" id="2.30.30.940">
    <property type="match status" value="1"/>
</dbReference>
<reference evidence="3" key="1">
    <citation type="submission" date="2020-08" db="EMBL/GenBank/DDBJ databases">
        <title>Genomic Encyclopedia of Type Strains, Phase IV (KMG-V): Genome sequencing to study the core and pangenomes of soil and plant-associated prokaryotes.</title>
        <authorList>
            <person name="Whitman W."/>
        </authorList>
    </citation>
    <scope>NUCLEOTIDE SEQUENCE [LARGE SCALE GENOMIC DNA]</scope>
    <source>
        <strain evidence="3">M8UP27</strain>
    </source>
</reference>
<dbReference type="InterPro" id="IPR014862">
    <property type="entry name" value="TrwC"/>
</dbReference>
<dbReference type="Pfam" id="PF13604">
    <property type="entry name" value="AAA_30"/>
    <property type="match status" value="1"/>
</dbReference>